<proteinExistence type="predicted"/>
<reference evidence="1 2" key="1">
    <citation type="submission" date="2024-09" db="EMBL/GenBank/DDBJ databases">
        <title>Chromosome-scale assembly of Riccia sorocarpa.</title>
        <authorList>
            <person name="Paukszto L."/>
        </authorList>
    </citation>
    <scope>NUCLEOTIDE SEQUENCE [LARGE SCALE GENOMIC DNA]</scope>
    <source>
        <strain evidence="1">LP-2024</strain>
        <tissue evidence="1">Aerial parts of the thallus</tissue>
    </source>
</reference>
<comment type="caution">
    <text evidence="1">The sequence shown here is derived from an EMBL/GenBank/DDBJ whole genome shotgun (WGS) entry which is preliminary data.</text>
</comment>
<gene>
    <name evidence="1" type="ORF">R1sor_007732</name>
</gene>
<sequence length="105" mass="11671">MSMDSEVDNIDLSEQLEEVTRLLDELSLTFPVNMSLQDYLQVDGPANAPTCNPDGLLEVDVDVALQEDNVDESETPVVELVPFKDTVAALEVLRTFSKEFQVALR</sequence>
<organism evidence="1 2">
    <name type="scientific">Riccia sorocarpa</name>
    <dbReference type="NCBI Taxonomy" id="122646"/>
    <lineage>
        <taxon>Eukaryota</taxon>
        <taxon>Viridiplantae</taxon>
        <taxon>Streptophyta</taxon>
        <taxon>Embryophyta</taxon>
        <taxon>Marchantiophyta</taxon>
        <taxon>Marchantiopsida</taxon>
        <taxon>Marchantiidae</taxon>
        <taxon>Marchantiales</taxon>
        <taxon>Ricciaceae</taxon>
        <taxon>Riccia</taxon>
    </lineage>
</organism>
<dbReference type="AlphaFoldDB" id="A0ABD3HT38"/>
<name>A0ABD3HT38_9MARC</name>
<keyword evidence="2" id="KW-1185">Reference proteome</keyword>
<protein>
    <submittedName>
        <fullName evidence="1">Uncharacterized protein</fullName>
    </submittedName>
</protein>
<evidence type="ECO:0000313" key="1">
    <source>
        <dbReference type="EMBL" id="KAL3694081.1"/>
    </source>
</evidence>
<dbReference type="EMBL" id="JBJQOH010000003">
    <property type="protein sequence ID" value="KAL3694081.1"/>
    <property type="molecule type" value="Genomic_DNA"/>
</dbReference>
<evidence type="ECO:0000313" key="2">
    <source>
        <dbReference type="Proteomes" id="UP001633002"/>
    </source>
</evidence>
<accession>A0ABD3HT38</accession>
<dbReference type="Proteomes" id="UP001633002">
    <property type="component" value="Unassembled WGS sequence"/>
</dbReference>